<dbReference type="SUPFAM" id="SSF51905">
    <property type="entry name" value="FAD/NAD(P)-binding domain"/>
    <property type="match status" value="1"/>
</dbReference>
<dbReference type="AlphaFoldDB" id="A0A835VLE5"/>
<dbReference type="InterPro" id="IPR036188">
    <property type="entry name" value="FAD/NAD-bd_sf"/>
</dbReference>
<reference evidence="1 2" key="1">
    <citation type="journal article" date="2020" name="Nat. Food">
        <title>A phased Vanilla planifolia genome enables genetic improvement of flavour and production.</title>
        <authorList>
            <person name="Hasing T."/>
            <person name="Tang H."/>
            <person name="Brym M."/>
            <person name="Khazi F."/>
            <person name="Huang T."/>
            <person name="Chambers A.H."/>
        </authorList>
    </citation>
    <scope>NUCLEOTIDE SEQUENCE [LARGE SCALE GENOMIC DNA]</scope>
    <source>
        <tissue evidence="1">Leaf</tissue>
    </source>
</reference>
<dbReference type="InterPro" id="IPR050464">
    <property type="entry name" value="Zeta_carotene_desat/Oxidored"/>
</dbReference>
<evidence type="ECO:0000313" key="2">
    <source>
        <dbReference type="Proteomes" id="UP000639772"/>
    </source>
</evidence>
<accession>A0A835VLE5</accession>
<comment type="caution">
    <text evidence="1">The sequence shown here is derived from an EMBL/GenBank/DDBJ whole genome shotgun (WGS) entry which is preliminary data.</text>
</comment>
<proteinExistence type="predicted"/>
<organism evidence="1 2">
    <name type="scientific">Vanilla planifolia</name>
    <name type="common">Vanilla</name>
    <dbReference type="NCBI Taxonomy" id="51239"/>
    <lineage>
        <taxon>Eukaryota</taxon>
        <taxon>Viridiplantae</taxon>
        <taxon>Streptophyta</taxon>
        <taxon>Embryophyta</taxon>
        <taxon>Tracheophyta</taxon>
        <taxon>Spermatophyta</taxon>
        <taxon>Magnoliopsida</taxon>
        <taxon>Liliopsida</taxon>
        <taxon>Asparagales</taxon>
        <taxon>Orchidaceae</taxon>
        <taxon>Vanilloideae</taxon>
        <taxon>Vanilleae</taxon>
        <taxon>Vanilla</taxon>
    </lineage>
</organism>
<name>A0A835VLE5_VANPL</name>
<sequence length="357" mass="39612">MISKLWSPFVFDSGGKAMWVATSSAIVSATCFPLPSRRKLFLCKAESVNLHDPRRKVVVVGAGWAGLASAHHLCKQGFDVAIIEGGSCPDEEVSLRGFWSPYHNIFCLVEELGIQPFSKLTTCTLHTSEGMEVEFPIFRDQPRLPAPLGALVYPQFPHLSLVDRLTSVPLIAAVIDFDGTDAAWRKYDAMSARELFKQFGCSERLYREVFQPFIEVGLLAPAERSSAAAFLALLYYHALSHQQNFDVVLCRGPVREKILNPWLEVMKSKGCTFHGNKKVTDFIVNESSGCITGVLCGQDVYEANAVVHAASISTLQFTVKSSSVLQSRQEFLNCLNLAMVDVVHIKIWLNRKVHTST</sequence>
<dbReference type="Proteomes" id="UP000639772">
    <property type="component" value="Chromosome 1"/>
</dbReference>
<dbReference type="OrthoDB" id="2219495at2759"/>
<dbReference type="PANTHER" id="PTHR42923:SF24">
    <property type="entry name" value="OS04G0560500 PROTEIN"/>
    <property type="match status" value="1"/>
</dbReference>
<dbReference type="EMBL" id="JADCNM010000001">
    <property type="protein sequence ID" value="KAG0501385.1"/>
    <property type="molecule type" value="Genomic_DNA"/>
</dbReference>
<dbReference type="PANTHER" id="PTHR42923">
    <property type="entry name" value="PROTOPORPHYRINOGEN OXIDASE"/>
    <property type="match status" value="1"/>
</dbReference>
<evidence type="ECO:0000313" key="1">
    <source>
        <dbReference type="EMBL" id="KAG0501385.1"/>
    </source>
</evidence>
<gene>
    <name evidence="1" type="ORF">HPP92_001457</name>
</gene>
<dbReference type="Pfam" id="PF13450">
    <property type="entry name" value="NAD_binding_8"/>
    <property type="match status" value="1"/>
</dbReference>
<dbReference type="GO" id="GO:0016491">
    <property type="term" value="F:oxidoreductase activity"/>
    <property type="evidence" value="ECO:0007669"/>
    <property type="project" value="TreeGrafter"/>
</dbReference>
<dbReference type="Gene3D" id="3.50.50.60">
    <property type="entry name" value="FAD/NAD(P)-binding domain"/>
    <property type="match status" value="1"/>
</dbReference>
<protein>
    <submittedName>
        <fullName evidence="1">Uncharacterized protein</fullName>
    </submittedName>
</protein>